<dbReference type="Proteomes" id="UP001515480">
    <property type="component" value="Unassembled WGS sequence"/>
</dbReference>
<protein>
    <submittedName>
        <fullName evidence="2">Uncharacterized protein</fullName>
    </submittedName>
</protein>
<name>A0AB34JK85_PRYPA</name>
<evidence type="ECO:0000256" key="1">
    <source>
        <dbReference type="SAM" id="MobiDB-lite"/>
    </source>
</evidence>
<feature type="region of interest" description="Disordered" evidence="1">
    <location>
        <begin position="1"/>
        <end position="29"/>
    </location>
</feature>
<keyword evidence="3" id="KW-1185">Reference proteome</keyword>
<dbReference type="EMBL" id="JBGBPQ010000007">
    <property type="protein sequence ID" value="KAL1522063.1"/>
    <property type="molecule type" value="Genomic_DNA"/>
</dbReference>
<sequence length="163" mass="17967">MEESWQAVDNSAEFAGDAETRDDDGTIDRVRDPPEELLPVLAAIKEKCLVERIDIHSVFAEAGASPFGVLATTKFVSSLCVNLPRFLIDAEVFDAIIDAYGVGYRNPVGIWESIAWLDFCEDVRNATDTTEGQVATRLARVRSAHITFKSLASRPEDLGDLTY</sequence>
<reference evidence="2 3" key="1">
    <citation type="journal article" date="2024" name="Science">
        <title>Giant polyketide synthase enzymes in the biosynthesis of giant marine polyether toxins.</title>
        <authorList>
            <person name="Fallon T.R."/>
            <person name="Shende V.V."/>
            <person name="Wierzbicki I.H."/>
            <person name="Pendleton A.L."/>
            <person name="Watervoot N.F."/>
            <person name="Auber R.P."/>
            <person name="Gonzalez D.J."/>
            <person name="Wisecaver J.H."/>
            <person name="Moore B.S."/>
        </authorList>
    </citation>
    <scope>NUCLEOTIDE SEQUENCE [LARGE SCALE GENOMIC DNA]</scope>
    <source>
        <strain evidence="2 3">12B1</strain>
    </source>
</reference>
<evidence type="ECO:0000313" key="3">
    <source>
        <dbReference type="Proteomes" id="UP001515480"/>
    </source>
</evidence>
<dbReference type="AlphaFoldDB" id="A0AB34JK85"/>
<comment type="caution">
    <text evidence="2">The sequence shown here is derived from an EMBL/GenBank/DDBJ whole genome shotgun (WGS) entry which is preliminary data.</text>
</comment>
<evidence type="ECO:0000313" key="2">
    <source>
        <dbReference type="EMBL" id="KAL1522063.1"/>
    </source>
</evidence>
<proteinExistence type="predicted"/>
<organism evidence="2 3">
    <name type="scientific">Prymnesium parvum</name>
    <name type="common">Toxic golden alga</name>
    <dbReference type="NCBI Taxonomy" id="97485"/>
    <lineage>
        <taxon>Eukaryota</taxon>
        <taxon>Haptista</taxon>
        <taxon>Haptophyta</taxon>
        <taxon>Prymnesiophyceae</taxon>
        <taxon>Prymnesiales</taxon>
        <taxon>Prymnesiaceae</taxon>
        <taxon>Prymnesium</taxon>
    </lineage>
</organism>
<gene>
    <name evidence="2" type="ORF">AB1Y20_021707</name>
</gene>
<accession>A0AB34JK85</accession>